<dbReference type="CDD" id="cd04301">
    <property type="entry name" value="NAT_SF"/>
    <property type="match status" value="1"/>
</dbReference>
<dbReference type="Gene3D" id="3.40.630.30">
    <property type="match status" value="1"/>
</dbReference>
<dbReference type="InterPro" id="IPR000182">
    <property type="entry name" value="GNAT_dom"/>
</dbReference>
<proteinExistence type="predicted"/>
<dbReference type="Pfam" id="PF00583">
    <property type="entry name" value="Acetyltransf_1"/>
    <property type="match status" value="1"/>
</dbReference>
<organism evidence="2 3">
    <name type="scientific">Sphingomonas taxi</name>
    <dbReference type="NCBI Taxonomy" id="1549858"/>
    <lineage>
        <taxon>Bacteria</taxon>
        <taxon>Pseudomonadati</taxon>
        <taxon>Pseudomonadota</taxon>
        <taxon>Alphaproteobacteria</taxon>
        <taxon>Sphingomonadales</taxon>
        <taxon>Sphingomonadaceae</taxon>
        <taxon>Sphingomonas</taxon>
    </lineage>
</organism>
<dbReference type="EMBL" id="QFMX01000013">
    <property type="protein sequence ID" value="PZO72269.1"/>
    <property type="molecule type" value="Genomic_DNA"/>
</dbReference>
<evidence type="ECO:0000313" key="2">
    <source>
        <dbReference type="EMBL" id="PZO72269.1"/>
    </source>
</evidence>
<accession>A0A2W4YXN3</accession>
<gene>
    <name evidence="2" type="ORF">DI640_12910</name>
</gene>
<dbReference type="GO" id="GO:0016747">
    <property type="term" value="F:acyltransferase activity, transferring groups other than amino-acyl groups"/>
    <property type="evidence" value="ECO:0007669"/>
    <property type="project" value="InterPro"/>
</dbReference>
<reference evidence="2 3" key="1">
    <citation type="submission" date="2017-08" db="EMBL/GenBank/DDBJ databases">
        <title>Infants hospitalized years apart are colonized by the same room-sourced microbial strains.</title>
        <authorList>
            <person name="Brooks B."/>
            <person name="Olm M.R."/>
            <person name="Firek B.A."/>
            <person name="Baker R."/>
            <person name="Thomas B.C."/>
            <person name="Morowitz M.J."/>
            <person name="Banfield J.F."/>
        </authorList>
    </citation>
    <scope>NUCLEOTIDE SEQUENCE [LARGE SCALE GENOMIC DNA]</scope>
    <source>
        <strain evidence="2">S2_018_000_R3_119</strain>
    </source>
</reference>
<dbReference type="PROSITE" id="PS51186">
    <property type="entry name" value="GNAT"/>
    <property type="match status" value="1"/>
</dbReference>
<sequence>MTVRPAIANDVTFVAAAIRAAAKENATFAEVPVTTTDLRNHAARFISHPDTLLFVATEDDKPVGLILGQGTVYIGSSVPFIADVLLYVVPEKRTGGHASDLMAALTDEARKRNLHAINFPVVDSATAEAVNGLATKFGYTDKGRVYRLVL</sequence>
<comment type="caution">
    <text evidence="2">The sequence shown here is derived from an EMBL/GenBank/DDBJ whole genome shotgun (WGS) entry which is preliminary data.</text>
</comment>
<dbReference type="SUPFAM" id="SSF55729">
    <property type="entry name" value="Acyl-CoA N-acyltransferases (Nat)"/>
    <property type="match status" value="1"/>
</dbReference>
<dbReference type="AlphaFoldDB" id="A0A2W4YXN3"/>
<dbReference type="InterPro" id="IPR016181">
    <property type="entry name" value="Acyl_CoA_acyltransferase"/>
</dbReference>
<protein>
    <recommendedName>
        <fullName evidence="1">N-acetyltransferase domain-containing protein</fullName>
    </recommendedName>
</protein>
<dbReference type="Proteomes" id="UP000249555">
    <property type="component" value="Unassembled WGS sequence"/>
</dbReference>
<evidence type="ECO:0000259" key="1">
    <source>
        <dbReference type="PROSITE" id="PS51186"/>
    </source>
</evidence>
<evidence type="ECO:0000313" key="3">
    <source>
        <dbReference type="Proteomes" id="UP000249555"/>
    </source>
</evidence>
<feature type="domain" description="N-acetyltransferase" evidence="1">
    <location>
        <begin position="1"/>
        <end position="150"/>
    </location>
</feature>
<name>A0A2W4YXN3_9SPHN</name>